<evidence type="ECO:0000256" key="4">
    <source>
        <dbReference type="SAM" id="SignalP"/>
    </source>
</evidence>
<keyword evidence="4" id="KW-0732">Signal</keyword>
<dbReference type="Gene3D" id="1.20.1050.60">
    <property type="entry name" value="alpha-1,2-mannosidase"/>
    <property type="match status" value="1"/>
</dbReference>
<dbReference type="PROSITE" id="PS51257">
    <property type="entry name" value="PROKAR_LIPOPROTEIN"/>
    <property type="match status" value="1"/>
</dbReference>
<dbReference type="SUPFAM" id="SSF48208">
    <property type="entry name" value="Six-hairpin glycosidases"/>
    <property type="match status" value="1"/>
</dbReference>
<dbReference type="Gene3D" id="1.20.1610.10">
    <property type="entry name" value="alpha-1,2-mannosidases domains"/>
    <property type="match status" value="1"/>
</dbReference>
<protein>
    <submittedName>
        <fullName evidence="7">Glycoside hydrolase family 92 protein</fullName>
    </submittedName>
</protein>
<evidence type="ECO:0000256" key="3">
    <source>
        <dbReference type="ARBA" id="ARBA00022837"/>
    </source>
</evidence>
<dbReference type="PANTHER" id="PTHR12143:SF39">
    <property type="entry name" value="SECRETED PROTEIN"/>
    <property type="match status" value="1"/>
</dbReference>
<evidence type="ECO:0000259" key="5">
    <source>
        <dbReference type="Pfam" id="PF07971"/>
    </source>
</evidence>
<dbReference type="InterPro" id="IPR050883">
    <property type="entry name" value="PNGase"/>
</dbReference>
<comment type="caution">
    <text evidence="7">The sequence shown here is derived from an EMBL/GenBank/DDBJ whole genome shotgun (WGS) entry which is preliminary data.</text>
</comment>
<feature type="domain" description="Glycosyl hydrolase family 92 N-terminal" evidence="6">
    <location>
        <begin position="35"/>
        <end position="245"/>
    </location>
</feature>
<dbReference type="Pfam" id="PF07971">
    <property type="entry name" value="Glyco_hydro_92"/>
    <property type="match status" value="1"/>
</dbReference>
<dbReference type="InterPro" id="IPR014718">
    <property type="entry name" value="GH-type_carb-bd"/>
</dbReference>
<dbReference type="NCBIfam" id="TIGR01180">
    <property type="entry name" value="aman2_put"/>
    <property type="match status" value="1"/>
</dbReference>
<accession>A0ABY2WM49</accession>
<evidence type="ECO:0000313" key="7">
    <source>
        <dbReference type="EMBL" id="TMU56056.1"/>
    </source>
</evidence>
<evidence type="ECO:0000259" key="6">
    <source>
        <dbReference type="Pfam" id="PF17678"/>
    </source>
</evidence>
<keyword evidence="7" id="KW-0378">Hydrolase</keyword>
<keyword evidence="3" id="KW-0106">Calcium</keyword>
<proteinExistence type="predicted"/>
<dbReference type="Gene3D" id="2.70.98.10">
    <property type="match status" value="1"/>
</dbReference>
<dbReference type="InterPro" id="IPR012939">
    <property type="entry name" value="Glyco_hydro_92"/>
</dbReference>
<sequence>MRKNRFILLVSVLILGCSQVKETPVAAQEDYVDLVYPFLDTANSRWFFFSSASRPFGMVNLSPDTETEGAWGSGYRYKTTNIKGFSHVHAWQMSGPSVMPLISDGTQKDYANFHSDFTHETEKVHPGYHYVELQKHGINVELTSTTRVGFHQYSFPSKSNKVIMFNLEGQNGPSKMIEPELEIVGNKMISGKVVNAPTSRRPKPITVYFHALLDTAIETLESKEGKFLIRLDDEGKKVKMKLAISYTSIANAKENMEAELSHWDFDEVVQDSRSQWNQMLGRVKVEGNTQEQRRRFYTDLWHALQGRRIISDVNGAYPDNTNKDVRIGQIPLDQEGNPKFNHYNSDSFWGAQWTIAVLWQLVYPEIADEFVQSLLQYYQDGGMVPRGPSGGNYTYVMTGASATPFMVGAYQKGIRGYDPELLYEGLRKNHMSGGIMARAGYEHKTTKGGGLEHYISEGYVPYPNPEGDFGGHQDGASMTLEYAYQDYALDQLAESLGKIEDQKYFLERSKTYKNVFDSKTNWIRPKNDKGEWKPDFDPHDYQNGFVEANGSQATWFVPHDLEGLAQLMGGKQAAVKKLQDQFMEAEKMGFTSGTSHAVETHPEYKRIPINYGNQPSMQTAHVFYFLDRPDLTQLWVRKVVDDVYSGLSPETGYNGDEDQGLMGSLAVLLKMGLFQMTAGVEAEPKYIVTKPIFDRLTIQLDQNYFPGKELVIEVEDSTLDAISKLVFNHEEIPESEIRHSELVKGGILVVE</sequence>
<comment type="cofactor">
    <cofactor evidence="1">
        <name>Ca(2+)</name>
        <dbReference type="ChEBI" id="CHEBI:29108"/>
    </cofactor>
</comment>
<dbReference type="Pfam" id="PF17678">
    <property type="entry name" value="Glyco_hydro_92N"/>
    <property type="match status" value="1"/>
</dbReference>
<feature type="domain" description="Glycosyl hydrolase family 92" evidence="5">
    <location>
        <begin position="251"/>
        <end position="750"/>
    </location>
</feature>
<dbReference type="PANTHER" id="PTHR12143">
    <property type="entry name" value="PEPTIDE N-GLYCANASE PNGASE -RELATED"/>
    <property type="match status" value="1"/>
</dbReference>
<keyword evidence="8" id="KW-1185">Reference proteome</keyword>
<dbReference type="Proteomes" id="UP000751614">
    <property type="component" value="Unassembled WGS sequence"/>
</dbReference>
<dbReference type="InterPro" id="IPR008928">
    <property type="entry name" value="6-hairpin_glycosidase_sf"/>
</dbReference>
<dbReference type="RefSeq" id="WP_138832103.1">
    <property type="nucleotide sequence ID" value="NZ_VCNI01000001.1"/>
</dbReference>
<evidence type="ECO:0000256" key="1">
    <source>
        <dbReference type="ARBA" id="ARBA00001913"/>
    </source>
</evidence>
<dbReference type="EMBL" id="VCNI01000001">
    <property type="protein sequence ID" value="TMU56056.1"/>
    <property type="molecule type" value="Genomic_DNA"/>
</dbReference>
<feature type="signal peptide" evidence="4">
    <location>
        <begin position="1"/>
        <end position="22"/>
    </location>
</feature>
<name>A0ABY2WM49_9FLAO</name>
<dbReference type="Gene3D" id="3.30.2080.10">
    <property type="entry name" value="GH92 mannosidase domain"/>
    <property type="match status" value="1"/>
</dbReference>
<comment type="subunit">
    <text evidence="2">Monomer.</text>
</comment>
<evidence type="ECO:0000256" key="2">
    <source>
        <dbReference type="ARBA" id="ARBA00011245"/>
    </source>
</evidence>
<organism evidence="7 8">
    <name type="scientific">Flagellimonas algicola</name>
    <dbReference type="NCBI Taxonomy" id="2583815"/>
    <lineage>
        <taxon>Bacteria</taxon>
        <taxon>Pseudomonadati</taxon>
        <taxon>Bacteroidota</taxon>
        <taxon>Flavobacteriia</taxon>
        <taxon>Flavobacteriales</taxon>
        <taxon>Flavobacteriaceae</taxon>
        <taxon>Flagellimonas</taxon>
    </lineage>
</organism>
<dbReference type="InterPro" id="IPR041371">
    <property type="entry name" value="GH92_N"/>
</dbReference>
<dbReference type="GO" id="GO:0016787">
    <property type="term" value="F:hydrolase activity"/>
    <property type="evidence" value="ECO:0007669"/>
    <property type="project" value="UniProtKB-KW"/>
</dbReference>
<feature type="chain" id="PRO_5047114591" evidence="4">
    <location>
        <begin position="23"/>
        <end position="751"/>
    </location>
</feature>
<reference evidence="7 8" key="1">
    <citation type="submission" date="2019-05" db="EMBL/GenBank/DDBJ databases">
        <title>Flagellimonas sp. AsT0115, sp. nov., isolated from a marine red algae, Asparagopsis taxiformis.</title>
        <authorList>
            <person name="Kim J."/>
            <person name="Jeong S.E."/>
            <person name="Jeon C.O."/>
        </authorList>
    </citation>
    <scope>NUCLEOTIDE SEQUENCE [LARGE SCALE GENOMIC DNA]</scope>
    <source>
        <strain evidence="7 8">AsT0115</strain>
    </source>
</reference>
<gene>
    <name evidence="7" type="ORF">FGG15_00510</name>
</gene>
<dbReference type="InterPro" id="IPR005887">
    <property type="entry name" value="GH92_a_mannosidase_put"/>
</dbReference>
<evidence type="ECO:0000313" key="8">
    <source>
        <dbReference type="Proteomes" id="UP000751614"/>
    </source>
</evidence>